<dbReference type="Gene3D" id="3.90.25.10">
    <property type="entry name" value="UDP-galactose 4-epimerase, domain 1"/>
    <property type="match status" value="1"/>
</dbReference>
<dbReference type="InterPro" id="IPR016040">
    <property type="entry name" value="NAD(P)-bd_dom"/>
</dbReference>
<comment type="caution">
    <text evidence="2">The sequence shown here is derived from an EMBL/GenBank/DDBJ whole genome shotgun (WGS) entry which is preliminary data.</text>
</comment>
<sequence length="355" mass="39689">MSLDQFWYGKKVLITGHTGFKGSWLSLWLHMLGAKVCGYALPPTGELSLYRIAQVGNHMNSFYGDVADFQKVTQTIESFKPEIVIHMAAQPLVLSSYQQPIETFQSNVMGTVHVLEASRHCDSVKVVLNVTSDKCYDNQGAKSEGFSENDPMGGYDPYSSSKGCSELVTNSYRNSFFIPSDKLLASARAGNVIGGGDWAENRIMPDYVRALLEGKDMIIRNPNAIRPWQYVLDPLNGYLALAERMWELGASYATGWNFGPDPESIVTVKDLIKLAVKGWPNQVKYIEGDDKAVHEAPLLTLNSSKARVKLGWTPKLRIEETVDWTIQWYRAFAAGMDMHDFTKQQIQNFIVAKGV</sequence>
<evidence type="ECO:0000313" key="3">
    <source>
        <dbReference type="Proteomes" id="UP000282076"/>
    </source>
</evidence>
<dbReference type="EMBL" id="RBZM01000011">
    <property type="protein sequence ID" value="RKP47238.1"/>
    <property type="molecule type" value="Genomic_DNA"/>
</dbReference>
<dbReference type="InterPro" id="IPR036291">
    <property type="entry name" value="NAD(P)-bd_dom_sf"/>
</dbReference>
<dbReference type="AlphaFoldDB" id="A0A494X9N5"/>
<accession>A0A494X9N5</accession>
<dbReference type="RefSeq" id="WP_120979435.1">
    <property type="nucleotide sequence ID" value="NZ_RBZM01000011.1"/>
</dbReference>
<gene>
    <name evidence="2" type="primary">rfbG</name>
    <name evidence="2" type="ORF">D7Z26_23300</name>
</gene>
<dbReference type="InterPro" id="IPR013445">
    <property type="entry name" value="CDP_4_6_deHydtase"/>
</dbReference>
<dbReference type="Pfam" id="PF16363">
    <property type="entry name" value="GDP_Man_Dehyd"/>
    <property type="match status" value="1"/>
</dbReference>
<dbReference type="Proteomes" id="UP000282076">
    <property type="component" value="Unassembled WGS sequence"/>
</dbReference>
<name>A0A494X9N5_9BACL</name>
<feature type="domain" description="NAD(P)-binding" evidence="1">
    <location>
        <begin position="13"/>
        <end position="323"/>
    </location>
</feature>
<organism evidence="2 3">
    <name type="scientific">Cohnella endophytica</name>
    <dbReference type="NCBI Taxonomy" id="2419778"/>
    <lineage>
        <taxon>Bacteria</taxon>
        <taxon>Bacillati</taxon>
        <taxon>Bacillota</taxon>
        <taxon>Bacilli</taxon>
        <taxon>Bacillales</taxon>
        <taxon>Paenibacillaceae</taxon>
        <taxon>Cohnella</taxon>
    </lineage>
</organism>
<keyword evidence="2" id="KW-0456">Lyase</keyword>
<dbReference type="SUPFAM" id="SSF51735">
    <property type="entry name" value="NAD(P)-binding Rossmann-fold domains"/>
    <property type="match status" value="1"/>
</dbReference>
<dbReference type="Gene3D" id="3.40.50.720">
    <property type="entry name" value="NAD(P)-binding Rossmann-like Domain"/>
    <property type="match status" value="1"/>
</dbReference>
<evidence type="ECO:0000313" key="2">
    <source>
        <dbReference type="EMBL" id="RKP47238.1"/>
    </source>
</evidence>
<dbReference type="GO" id="GO:0047733">
    <property type="term" value="F:CDP-glucose 4,6-dehydratase activity"/>
    <property type="evidence" value="ECO:0007669"/>
    <property type="project" value="UniProtKB-EC"/>
</dbReference>
<protein>
    <submittedName>
        <fullName evidence="2">CDP-glucose 4,6-dehydratase</fullName>
        <ecNumber evidence="2">4.2.1.45</ecNumber>
    </submittedName>
</protein>
<dbReference type="PANTHER" id="PTHR43000">
    <property type="entry name" value="DTDP-D-GLUCOSE 4,6-DEHYDRATASE-RELATED"/>
    <property type="match status" value="1"/>
</dbReference>
<evidence type="ECO:0000259" key="1">
    <source>
        <dbReference type="Pfam" id="PF16363"/>
    </source>
</evidence>
<dbReference type="EC" id="4.2.1.45" evidence="2"/>
<dbReference type="CDD" id="cd05252">
    <property type="entry name" value="CDP_GD_SDR_e"/>
    <property type="match status" value="1"/>
</dbReference>
<dbReference type="NCBIfam" id="TIGR02622">
    <property type="entry name" value="CDP_4_6_dhtase"/>
    <property type="match status" value="1"/>
</dbReference>
<dbReference type="OrthoDB" id="9779041at2"/>
<reference evidence="2 3" key="1">
    <citation type="submission" date="2018-10" db="EMBL/GenBank/DDBJ databases">
        <title>Cohnella sp. M2MS4P-1, whole genome shotgun sequence.</title>
        <authorList>
            <person name="Tuo L."/>
        </authorList>
    </citation>
    <scope>NUCLEOTIDE SEQUENCE [LARGE SCALE GENOMIC DNA]</scope>
    <source>
        <strain evidence="2 3">M2MS4P-1</strain>
    </source>
</reference>
<keyword evidence="3" id="KW-1185">Reference proteome</keyword>
<proteinExistence type="predicted"/>